<evidence type="ECO:0000256" key="1">
    <source>
        <dbReference type="ARBA" id="ARBA00004251"/>
    </source>
</evidence>
<dbReference type="GO" id="GO:0050839">
    <property type="term" value="F:cell adhesion molecule binding"/>
    <property type="evidence" value="ECO:0007669"/>
    <property type="project" value="TreeGrafter"/>
</dbReference>
<dbReference type="InterPro" id="IPR007110">
    <property type="entry name" value="Ig-like_dom"/>
</dbReference>
<keyword evidence="3 13" id="KW-0812">Transmembrane</keyword>
<dbReference type="Pfam" id="PF07686">
    <property type="entry name" value="V-set"/>
    <property type="match status" value="1"/>
</dbReference>
<keyword evidence="9" id="KW-1015">Disulfide bond</keyword>
<evidence type="ECO:0000256" key="3">
    <source>
        <dbReference type="ARBA" id="ARBA00022692"/>
    </source>
</evidence>
<evidence type="ECO:0000256" key="10">
    <source>
        <dbReference type="ARBA" id="ARBA00023170"/>
    </source>
</evidence>
<keyword evidence="12" id="KW-0393">Immunoglobulin domain</keyword>
<evidence type="ECO:0000256" key="6">
    <source>
        <dbReference type="ARBA" id="ARBA00022889"/>
    </source>
</evidence>
<dbReference type="OrthoDB" id="8946116at2759"/>
<dbReference type="GeneTree" id="ENSGT00940000154829"/>
<dbReference type="GO" id="GO:0016323">
    <property type="term" value="C:basolateral plasma membrane"/>
    <property type="evidence" value="ECO:0007669"/>
    <property type="project" value="TreeGrafter"/>
</dbReference>
<dbReference type="InterPro" id="IPR013783">
    <property type="entry name" value="Ig-like_fold"/>
</dbReference>
<dbReference type="InterPro" id="IPR036179">
    <property type="entry name" value="Ig-like_dom_sf"/>
</dbReference>
<evidence type="ECO:0000256" key="4">
    <source>
        <dbReference type="ARBA" id="ARBA00022729"/>
    </source>
</evidence>
<dbReference type="SUPFAM" id="SSF48726">
    <property type="entry name" value="Immunoglobulin"/>
    <property type="match status" value="2"/>
</dbReference>
<evidence type="ECO:0000256" key="7">
    <source>
        <dbReference type="ARBA" id="ARBA00022989"/>
    </source>
</evidence>
<evidence type="ECO:0000256" key="5">
    <source>
        <dbReference type="ARBA" id="ARBA00022737"/>
    </source>
</evidence>
<feature type="domain" description="Ig-like" evidence="14">
    <location>
        <begin position="164"/>
        <end position="239"/>
    </location>
</feature>
<evidence type="ECO:0000256" key="11">
    <source>
        <dbReference type="ARBA" id="ARBA00023180"/>
    </source>
</evidence>
<dbReference type="Pfam" id="PF13927">
    <property type="entry name" value="Ig_3"/>
    <property type="match status" value="1"/>
</dbReference>
<dbReference type="PANTHER" id="PTHR44468">
    <property type="entry name" value="COXSACKIEVIRUS AND ADENOVIRUS RECEPTOR-RELATED"/>
    <property type="match status" value="1"/>
</dbReference>
<keyword evidence="7 13" id="KW-1133">Transmembrane helix</keyword>
<dbReference type="InterPro" id="IPR003599">
    <property type="entry name" value="Ig_sub"/>
</dbReference>
<evidence type="ECO:0000259" key="14">
    <source>
        <dbReference type="PROSITE" id="PS50835"/>
    </source>
</evidence>
<keyword evidence="4" id="KW-0732">Signal</keyword>
<keyword evidence="11" id="KW-0325">Glycoprotein</keyword>
<name>A0A7N6AI02_ANATE</name>
<dbReference type="InterPro" id="IPR052307">
    <property type="entry name" value="EJ_Adhesion_Regulator"/>
</dbReference>
<dbReference type="GO" id="GO:0014704">
    <property type="term" value="C:intercalated disc"/>
    <property type="evidence" value="ECO:0007669"/>
    <property type="project" value="TreeGrafter"/>
</dbReference>
<dbReference type="AlphaFoldDB" id="A0A7N6AI02"/>
<keyword evidence="5" id="KW-0677">Repeat</keyword>
<reference evidence="15" key="1">
    <citation type="submission" date="2025-08" db="UniProtKB">
        <authorList>
            <consortium name="Ensembl"/>
        </authorList>
    </citation>
    <scope>IDENTIFICATION</scope>
</reference>
<keyword evidence="2" id="KW-1003">Cell membrane</keyword>
<evidence type="ECO:0000256" key="8">
    <source>
        <dbReference type="ARBA" id="ARBA00023136"/>
    </source>
</evidence>
<proteinExistence type="predicted"/>
<evidence type="ECO:0000256" key="2">
    <source>
        <dbReference type="ARBA" id="ARBA00022475"/>
    </source>
</evidence>
<reference evidence="15" key="2">
    <citation type="submission" date="2025-09" db="UniProtKB">
        <authorList>
            <consortium name="Ensembl"/>
        </authorList>
    </citation>
    <scope>IDENTIFICATION</scope>
</reference>
<dbReference type="InterPro" id="IPR013106">
    <property type="entry name" value="Ig_V-set"/>
</dbReference>
<dbReference type="PROSITE" id="PS50835">
    <property type="entry name" value="IG_LIKE"/>
    <property type="match status" value="2"/>
</dbReference>
<dbReference type="GO" id="GO:0034109">
    <property type="term" value="P:homotypic cell-cell adhesion"/>
    <property type="evidence" value="ECO:0007669"/>
    <property type="project" value="TreeGrafter"/>
</dbReference>
<dbReference type="Ensembl" id="ENSATET00000058132.2">
    <property type="protein sequence ID" value="ENSATEP00000048799.1"/>
    <property type="gene ID" value="ENSATEG00000028388.2"/>
</dbReference>
<feature type="transmembrane region" description="Helical" evidence="13">
    <location>
        <begin position="259"/>
        <end position="281"/>
    </location>
</feature>
<dbReference type="Proteomes" id="UP000265040">
    <property type="component" value="Unassembled WGS sequence"/>
</dbReference>
<dbReference type="GO" id="GO:0005923">
    <property type="term" value="C:bicellular tight junction"/>
    <property type="evidence" value="ECO:0007669"/>
    <property type="project" value="TreeGrafter"/>
</dbReference>
<evidence type="ECO:0000256" key="12">
    <source>
        <dbReference type="ARBA" id="ARBA00023319"/>
    </source>
</evidence>
<dbReference type="PANTHER" id="PTHR44468:SF3">
    <property type="entry name" value="COXSACKIEVIRUS AND ADENOVIRUS RECEPTOR"/>
    <property type="match status" value="1"/>
</dbReference>
<evidence type="ECO:0000313" key="15">
    <source>
        <dbReference type="Ensembl" id="ENSATEP00000048799.1"/>
    </source>
</evidence>
<comment type="subcellular location">
    <subcellularLocation>
        <location evidence="1">Cell membrane</location>
        <topology evidence="1">Single-pass type I membrane protein</topology>
    </subcellularLocation>
</comment>
<organism evidence="15 16">
    <name type="scientific">Anabas testudineus</name>
    <name type="common">Climbing perch</name>
    <name type="synonym">Anthias testudineus</name>
    <dbReference type="NCBI Taxonomy" id="64144"/>
    <lineage>
        <taxon>Eukaryota</taxon>
        <taxon>Metazoa</taxon>
        <taxon>Chordata</taxon>
        <taxon>Craniata</taxon>
        <taxon>Vertebrata</taxon>
        <taxon>Euteleostomi</taxon>
        <taxon>Actinopterygii</taxon>
        <taxon>Neopterygii</taxon>
        <taxon>Teleostei</taxon>
        <taxon>Neoteleostei</taxon>
        <taxon>Acanthomorphata</taxon>
        <taxon>Anabantaria</taxon>
        <taxon>Anabantiformes</taxon>
        <taxon>Anabantoidei</taxon>
        <taxon>Anabantidae</taxon>
        <taxon>Anabas</taxon>
    </lineage>
</organism>
<evidence type="ECO:0000256" key="13">
    <source>
        <dbReference type="SAM" id="Phobius"/>
    </source>
</evidence>
<evidence type="ECO:0000313" key="16">
    <source>
        <dbReference type="Proteomes" id="UP000265040"/>
    </source>
</evidence>
<keyword evidence="6" id="KW-0130">Cell adhesion</keyword>
<sequence length="337" mass="37393">MSRFSFNKLFRQYTCSGKEMLWHLYVVCIASFLPFNVHPCHGLKIISSSTSPTYAAVGDSVTLSCHFNLSPEDLGVLDIEWSIRPSDVHGKDANIIWCSGDRIYDGDDPFKGRVQFVSPDPASGNASITITDLTPTDTNTVQCKVRKVPGIAMINVRLHVMEKPALPECNLEGVVELGHKVVLKCRSTQGSPPVWFRWSKLSRDKILPNDAYVDSVQGDLFLTVTREDVLGTYVCTAQNLVGMDTCLLTIKFNSAVNTVAATAAAVIVPMAIIIVIIFVFCHKKRKIGQHSDNDILEDEMPPHKWLPQRCQQVIPSISVQNLGKVIHRDNGKTLLVF</sequence>
<feature type="domain" description="Ig-like" evidence="14">
    <location>
        <begin position="39"/>
        <end position="145"/>
    </location>
</feature>
<dbReference type="Gene3D" id="2.60.40.10">
    <property type="entry name" value="Immunoglobulins"/>
    <property type="match status" value="2"/>
</dbReference>
<protein>
    <recommendedName>
        <fullName evidence="14">Ig-like domain-containing protein</fullName>
    </recommendedName>
</protein>
<dbReference type="SMART" id="SM00409">
    <property type="entry name" value="IG"/>
    <property type="match status" value="2"/>
</dbReference>
<evidence type="ECO:0000256" key="9">
    <source>
        <dbReference type="ARBA" id="ARBA00023157"/>
    </source>
</evidence>
<keyword evidence="8 13" id="KW-0472">Membrane</keyword>
<dbReference type="InParanoid" id="A0A7N6AI02"/>
<accession>A0A7N6AI02</accession>
<keyword evidence="16" id="KW-1185">Reference proteome</keyword>
<keyword evidence="10" id="KW-0675">Receptor</keyword>